<proteinExistence type="predicted"/>
<keyword evidence="2" id="KW-0813">Transport</keyword>
<evidence type="ECO:0000259" key="8">
    <source>
        <dbReference type="Pfam" id="PF06241"/>
    </source>
</evidence>
<reference evidence="10" key="1">
    <citation type="journal article" date="2019" name="Int. J. Syst. Evol. Microbiol.">
        <title>The Global Catalogue of Microorganisms (GCM) 10K type strain sequencing project: providing services to taxonomists for standard genome sequencing and annotation.</title>
        <authorList>
            <consortium name="The Broad Institute Genomics Platform"/>
            <consortium name="The Broad Institute Genome Sequencing Center for Infectious Disease"/>
            <person name="Wu L."/>
            <person name="Ma J."/>
        </authorList>
    </citation>
    <scope>NUCLEOTIDE SEQUENCE [LARGE SCALE GENOMIC DNA]</scope>
    <source>
        <strain evidence="10">JCM 4737</strain>
    </source>
</reference>
<keyword evidence="9" id="KW-0449">Lipoprotein</keyword>
<evidence type="ECO:0000313" key="9">
    <source>
        <dbReference type="EMBL" id="GHA96222.1"/>
    </source>
</evidence>
<comment type="caution">
    <text evidence="9">The sequence shown here is derived from an EMBL/GenBank/DDBJ whole genome shotgun (WGS) entry which is preliminary data.</text>
</comment>
<keyword evidence="6 7" id="KW-0472">Membrane</keyword>
<protein>
    <submittedName>
        <fullName evidence="9">Lipoprotein</fullName>
    </submittedName>
</protein>
<dbReference type="EMBL" id="BMVO01000004">
    <property type="protein sequence ID" value="GHA96222.1"/>
    <property type="molecule type" value="Genomic_DNA"/>
</dbReference>
<evidence type="ECO:0000256" key="3">
    <source>
        <dbReference type="ARBA" id="ARBA00022692"/>
    </source>
</evidence>
<evidence type="ECO:0000313" key="10">
    <source>
        <dbReference type="Proteomes" id="UP000599437"/>
    </source>
</evidence>
<dbReference type="PANTHER" id="PTHR31563:SF10">
    <property type="entry name" value="ION CHANNEL POLLUX-RELATED"/>
    <property type="match status" value="1"/>
</dbReference>
<organism evidence="9 10">
    <name type="scientific">Streptomyces chryseus</name>
    <dbReference type="NCBI Taxonomy" id="68186"/>
    <lineage>
        <taxon>Bacteria</taxon>
        <taxon>Bacillati</taxon>
        <taxon>Actinomycetota</taxon>
        <taxon>Actinomycetes</taxon>
        <taxon>Kitasatosporales</taxon>
        <taxon>Streptomycetaceae</taxon>
        <taxon>Streptomyces</taxon>
    </lineage>
</organism>
<accession>A0ABQ3DII2</accession>
<keyword evidence="10" id="KW-1185">Reference proteome</keyword>
<evidence type="ECO:0000256" key="2">
    <source>
        <dbReference type="ARBA" id="ARBA00022448"/>
    </source>
</evidence>
<gene>
    <name evidence="9" type="ORF">GCM10010346_18700</name>
</gene>
<evidence type="ECO:0000256" key="4">
    <source>
        <dbReference type="ARBA" id="ARBA00022989"/>
    </source>
</evidence>
<dbReference type="InterPro" id="IPR010420">
    <property type="entry name" value="CASTOR/POLLUX/SYM8_dom"/>
</dbReference>
<keyword evidence="5" id="KW-0406">Ion transport</keyword>
<dbReference type="PANTHER" id="PTHR31563">
    <property type="entry name" value="ION CHANNEL POLLUX-RELATED"/>
    <property type="match status" value="1"/>
</dbReference>
<feature type="transmembrane region" description="Helical" evidence="7">
    <location>
        <begin position="82"/>
        <end position="105"/>
    </location>
</feature>
<feature type="transmembrane region" description="Helical" evidence="7">
    <location>
        <begin position="20"/>
        <end position="49"/>
    </location>
</feature>
<evidence type="ECO:0000256" key="1">
    <source>
        <dbReference type="ARBA" id="ARBA00004127"/>
    </source>
</evidence>
<evidence type="ECO:0000256" key="7">
    <source>
        <dbReference type="SAM" id="Phobius"/>
    </source>
</evidence>
<dbReference type="Proteomes" id="UP000599437">
    <property type="component" value="Unassembled WGS sequence"/>
</dbReference>
<name>A0ABQ3DII2_9ACTN</name>
<dbReference type="Gene3D" id="3.40.50.720">
    <property type="entry name" value="NAD(P)-binding Rossmann-like Domain"/>
    <property type="match status" value="2"/>
</dbReference>
<sequence>MAPEAASRRQRMRYRFDNLVARGTAALIGWLALVCLLVVIPASVVLVWADRHPPATLSGRLAAVWASVGQTLKIGGAVGSPVYVLASVSLALVALLFVSTLVSLITTGINQRIMALRLGHSTVMEEGHTVVLGWGDQIFPVVTELVAANANQRGAAIAVLAPRDKVEMEEEISTHLPRTGSTRIICRNGRTTDPADLARVSPWTAKAVLILPPSGDDGDSRVVKTLLALNSPASAAGGAVVVAAVREAGNHVAATLAAPPGGHVLNIDDIVARLLVQTSRRPGLSLVYQELLDFDGDEFYTVAAPALTGLTFGEALLSFTASSVVGLLSDQGTVALNPDPGTLIGATDRIVVISRDDDTATVADTPPAVDEDAIVPAGSTAARPERLLLLGWNRRAALIVDQLDQYVSPGTTLDVVALGDGPTMRGAYDLAGARRHLEVTVHRGDITDPRTLAALDVPSYDSVIVIGDKGPGTEAEAEADDRTLVALLHLRAVEEAARRELSLTTELSDDRNRLLAPVREGADFIVSSRLISQLMTQISESRHLADVFDELFNAEGHEIYLRAAGQYVLPGRHVTFATVVASARRRQECAIGYRVQARSAIGPDYGVRINPDKHQRVRFAAGDRVIVLAR</sequence>
<dbReference type="RefSeq" id="WP_138898648.1">
    <property type="nucleotide sequence ID" value="NZ_BMVO01000004.1"/>
</dbReference>
<feature type="domain" description="CASTOR/POLLUX/SYM8 ion channel conserved" evidence="8">
    <location>
        <begin position="269"/>
        <end position="364"/>
    </location>
</feature>
<evidence type="ECO:0000256" key="6">
    <source>
        <dbReference type="ARBA" id="ARBA00023136"/>
    </source>
</evidence>
<evidence type="ECO:0000256" key="5">
    <source>
        <dbReference type="ARBA" id="ARBA00023065"/>
    </source>
</evidence>
<dbReference type="InterPro" id="IPR044849">
    <property type="entry name" value="CASTOR/POLLUX/SYM8-like"/>
</dbReference>
<comment type="subcellular location">
    <subcellularLocation>
        <location evidence="1">Endomembrane system</location>
        <topology evidence="1">Multi-pass membrane protein</topology>
    </subcellularLocation>
</comment>
<keyword evidence="4 7" id="KW-1133">Transmembrane helix</keyword>
<keyword evidence="3 7" id="KW-0812">Transmembrane</keyword>
<dbReference type="Pfam" id="PF06241">
    <property type="entry name" value="Castor_Poll_mid"/>
    <property type="match status" value="1"/>
</dbReference>